<sequence>MLRGGRSWVRCTERCALLVVLLFGVSGVAEAACTPGGGERAALLDWKRTGFAVPEEARRESLISTLVDCLASPDPALRDGLGYEGLQALLRAKALAPEPLRSLRDRLVAMLAAPDRQGVTRPFAVLVLAEVARTDRVEPWMRADERAAMVERAAAYLVTVNDYRGFDKKVGWRHGVAHGADWVMQLAMNPALERSQLDRLRDAVAAQAVPTSGHAYVFGEPERLARPLLFIAKRNLHDEETWTRWFTALTSALGDPSLAWKDEAWLARRHDLGALLRVLYLEVDRSEDAGVAKLRPGILAALKALP</sequence>
<feature type="signal peptide" evidence="1">
    <location>
        <begin position="1"/>
        <end position="31"/>
    </location>
</feature>
<name>L7UG42_MYXSD</name>
<protein>
    <recommendedName>
        <fullName evidence="4">DUF2785 domain-containing protein</fullName>
    </recommendedName>
</protein>
<feature type="chain" id="PRO_5003983983" description="DUF2785 domain-containing protein" evidence="1">
    <location>
        <begin position="32"/>
        <end position="306"/>
    </location>
</feature>
<reference evidence="2 3" key="1">
    <citation type="journal article" date="2013" name="Genome Announc.">
        <title>Complete genome sequence of Myxococcus stipitatus strain DSM 14675, a fruiting myxobacterium.</title>
        <authorList>
            <person name="Huntley S."/>
            <person name="Kneip S."/>
            <person name="Treuner-Lange A."/>
            <person name="Sogaard-Andersen L."/>
        </authorList>
    </citation>
    <scope>NUCLEOTIDE SEQUENCE [LARGE SCALE GENOMIC DNA]</scope>
    <source>
        <strain evidence="3">DSM 14675 / JCM 12634 / Mx s8</strain>
    </source>
</reference>
<evidence type="ECO:0008006" key="4">
    <source>
        <dbReference type="Google" id="ProtNLM"/>
    </source>
</evidence>
<dbReference type="InterPro" id="IPR021247">
    <property type="entry name" value="DUF2785"/>
</dbReference>
<dbReference type="Proteomes" id="UP000011131">
    <property type="component" value="Chromosome"/>
</dbReference>
<evidence type="ECO:0000313" key="3">
    <source>
        <dbReference type="Proteomes" id="UP000011131"/>
    </source>
</evidence>
<keyword evidence="3" id="KW-1185">Reference proteome</keyword>
<accession>L7UG42</accession>
<gene>
    <name evidence="2" type="ordered locus">MYSTI_05702</name>
</gene>
<evidence type="ECO:0000313" key="2">
    <source>
        <dbReference type="EMBL" id="AGC46978.1"/>
    </source>
</evidence>
<evidence type="ECO:0000256" key="1">
    <source>
        <dbReference type="SAM" id="SignalP"/>
    </source>
</evidence>
<dbReference type="PATRIC" id="fig|1278073.3.peg.5781"/>
<organism evidence="2 3">
    <name type="scientific">Myxococcus stipitatus (strain DSM 14675 / JCM 12634 / Mx s8)</name>
    <dbReference type="NCBI Taxonomy" id="1278073"/>
    <lineage>
        <taxon>Bacteria</taxon>
        <taxon>Pseudomonadati</taxon>
        <taxon>Myxococcota</taxon>
        <taxon>Myxococcia</taxon>
        <taxon>Myxococcales</taxon>
        <taxon>Cystobacterineae</taxon>
        <taxon>Myxococcaceae</taxon>
        <taxon>Myxococcus</taxon>
    </lineage>
</organism>
<dbReference type="KEGG" id="msd:MYSTI_05702"/>
<dbReference type="eggNOG" id="ENOG5030DU7">
    <property type="taxonomic scope" value="Bacteria"/>
</dbReference>
<keyword evidence="1" id="KW-0732">Signal</keyword>
<dbReference type="STRING" id="1278073.MYSTI_05702"/>
<dbReference type="HOGENOM" id="CLU_908594_0_0_7"/>
<dbReference type="Pfam" id="PF10978">
    <property type="entry name" value="DUF2785"/>
    <property type="match status" value="1"/>
</dbReference>
<proteinExistence type="predicted"/>
<dbReference type="EMBL" id="CP004025">
    <property type="protein sequence ID" value="AGC46978.1"/>
    <property type="molecule type" value="Genomic_DNA"/>
</dbReference>
<dbReference type="AlphaFoldDB" id="L7UG42"/>
<dbReference type="OrthoDB" id="7619731at2"/>